<dbReference type="SUPFAM" id="SSF54523">
    <property type="entry name" value="Pili subunits"/>
    <property type="match status" value="1"/>
</dbReference>
<evidence type="ECO:0000313" key="4">
    <source>
        <dbReference type="Proteomes" id="UP000177481"/>
    </source>
</evidence>
<dbReference type="InterPro" id="IPR012902">
    <property type="entry name" value="N_methyl_site"/>
</dbReference>
<evidence type="ECO:0000256" key="1">
    <source>
        <dbReference type="ARBA" id="ARBA00022481"/>
    </source>
</evidence>
<dbReference type="EMBL" id="MEZX01000001">
    <property type="protein sequence ID" value="OGD65103.1"/>
    <property type="molecule type" value="Genomic_DNA"/>
</dbReference>
<evidence type="ECO:0000256" key="2">
    <source>
        <dbReference type="SAM" id="Phobius"/>
    </source>
</evidence>
<comment type="caution">
    <text evidence="3">The sequence shown here is derived from an EMBL/GenBank/DDBJ whole genome shotgun (WGS) entry which is preliminary data.</text>
</comment>
<sequence length="198" mass="22035">MKLRAFTLIEVLTVIFIIGILVSLGAYGWAASLTRSRDTQRISALLSTKNALEQYYLEHRTYPAYKSHVPAVYAARWQLESSLPCQSGGGYLTPTYLTSVPEDPSHKLGSLVEPCQTTHYGQYLYLPTPKSPPATGYYLIARMERNNNVNWKSEVLTKLTSAGYNLPTQTFAPCTAGQFGIDPVPCSHNYFISSSRNN</sequence>
<keyword evidence="1" id="KW-0488">Methylation</keyword>
<gene>
    <name evidence="3" type="ORF">A3A71_03400</name>
</gene>
<dbReference type="GO" id="GO:0015627">
    <property type="term" value="C:type II protein secretion system complex"/>
    <property type="evidence" value="ECO:0007669"/>
    <property type="project" value="InterPro"/>
</dbReference>
<reference evidence="3 4" key="1">
    <citation type="journal article" date="2016" name="Nat. Commun.">
        <title>Thousands of microbial genomes shed light on interconnected biogeochemical processes in an aquifer system.</title>
        <authorList>
            <person name="Anantharaman K."/>
            <person name="Brown C.T."/>
            <person name="Hug L.A."/>
            <person name="Sharon I."/>
            <person name="Castelle C.J."/>
            <person name="Probst A.J."/>
            <person name="Thomas B.C."/>
            <person name="Singh A."/>
            <person name="Wilkins M.J."/>
            <person name="Karaoz U."/>
            <person name="Brodie E.L."/>
            <person name="Williams K.H."/>
            <person name="Hubbard S.S."/>
            <person name="Banfield J.F."/>
        </authorList>
    </citation>
    <scope>NUCLEOTIDE SEQUENCE [LARGE SCALE GENOMIC DNA]</scope>
</reference>
<dbReference type="PRINTS" id="PR00813">
    <property type="entry name" value="BCTERIALGSPG"/>
</dbReference>
<dbReference type="NCBIfam" id="TIGR02532">
    <property type="entry name" value="IV_pilin_GFxxxE"/>
    <property type="match status" value="1"/>
</dbReference>
<dbReference type="STRING" id="1797471.A3A71_03400"/>
<dbReference type="Pfam" id="PF07963">
    <property type="entry name" value="N_methyl"/>
    <property type="match status" value="1"/>
</dbReference>
<dbReference type="GO" id="GO:0015628">
    <property type="term" value="P:protein secretion by the type II secretion system"/>
    <property type="evidence" value="ECO:0007669"/>
    <property type="project" value="InterPro"/>
</dbReference>
<accession>A0A1F5ECM5</accession>
<keyword evidence="2" id="KW-1133">Transmembrane helix</keyword>
<dbReference type="InterPro" id="IPR045584">
    <property type="entry name" value="Pilin-like"/>
</dbReference>
<organism evidence="3 4">
    <name type="scientific">Candidatus Berkelbacteria bacterium RIFCSPLOWO2_01_FULL_50_28</name>
    <dbReference type="NCBI Taxonomy" id="1797471"/>
    <lineage>
        <taxon>Bacteria</taxon>
        <taxon>Candidatus Berkelbacteria</taxon>
    </lineage>
</organism>
<keyword evidence="2" id="KW-0812">Transmembrane</keyword>
<dbReference type="AlphaFoldDB" id="A0A1F5ECM5"/>
<evidence type="ECO:0008006" key="5">
    <source>
        <dbReference type="Google" id="ProtNLM"/>
    </source>
</evidence>
<dbReference type="Proteomes" id="UP000177481">
    <property type="component" value="Unassembled WGS sequence"/>
</dbReference>
<keyword evidence="2" id="KW-0472">Membrane</keyword>
<proteinExistence type="predicted"/>
<dbReference type="InterPro" id="IPR000983">
    <property type="entry name" value="Bac_GSPG_pilin"/>
</dbReference>
<name>A0A1F5ECM5_9BACT</name>
<feature type="transmembrane region" description="Helical" evidence="2">
    <location>
        <begin position="7"/>
        <end position="30"/>
    </location>
</feature>
<protein>
    <recommendedName>
        <fullName evidence="5">Type II secretion system protein GspG C-terminal domain-containing protein</fullName>
    </recommendedName>
</protein>
<dbReference type="Gene3D" id="3.30.700.10">
    <property type="entry name" value="Glycoprotein, Type 4 Pilin"/>
    <property type="match status" value="1"/>
</dbReference>
<evidence type="ECO:0000313" key="3">
    <source>
        <dbReference type="EMBL" id="OGD65103.1"/>
    </source>
</evidence>